<feature type="transmembrane region" description="Helical" evidence="1">
    <location>
        <begin position="154"/>
        <end position="181"/>
    </location>
</feature>
<evidence type="ECO:0000313" key="4">
    <source>
        <dbReference type="Proteomes" id="UP000487268"/>
    </source>
</evidence>
<dbReference type="Pfam" id="PF19365">
    <property type="entry name" value="DUF5941"/>
    <property type="match status" value="1"/>
</dbReference>
<dbReference type="EMBL" id="WEGH01000003">
    <property type="protein sequence ID" value="MQY07211.1"/>
    <property type="molecule type" value="Genomic_DNA"/>
</dbReference>
<keyword evidence="4" id="KW-1185">Reference proteome</keyword>
<feature type="transmembrane region" description="Helical" evidence="1">
    <location>
        <begin position="61"/>
        <end position="77"/>
    </location>
</feature>
<keyword evidence="1" id="KW-1133">Transmembrane helix</keyword>
<dbReference type="AlphaFoldDB" id="A0A7K0C172"/>
<name>A0A7K0C172_9ACTN</name>
<dbReference type="RefSeq" id="WP_153536886.1">
    <property type="nucleotide sequence ID" value="NZ_WEGH01000003.1"/>
</dbReference>
<sequence length="206" mass="21746">MSGTVPAGTRELQAFRDDGPVGRAVGGFVRGQLPPLPGALVALAITAVLLVTGVGEQRSPALFAPAVALLLTCPAALHPHNGRLDWLVPPIIRSIEYGYLAVLGFAQAVPAPLVYVLVAVLAYHHYDTVYRARQGLWPPEQLFRAGLGWDGRMLIVAFAGLCGLLPFAYAALAAYLGVLFVSESAATWSRTGRDSGVMVDLEDGNA</sequence>
<dbReference type="Proteomes" id="UP000487268">
    <property type="component" value="Unassembled WGS sequence"/>
</dbReference>
<evidence type="ECO:0000313" key="3">
    <source>
        <dbReference type="EMBL" id="MQY07211.1"/>
    </source>
</evidence>
<comment type="caution">
    <text evidence="3">The sequence shown here is derived from an EMBL/GenBank/DDBJ whole genome shotgun (WGS) entry which is preliminary data.</text>
</comment>
<gene>
    <name evidence="3" type="ORF">ACRB68_53110</name>
</gene>
<reference evidence="3 4" key="1">
    <citation type="submission" date="2019-10" db="EMBL/GenBank/DDBJ databases">
        <title>Actinomadura rubteroloni sp. nov. and Actinomadura macrotermitis sp. nov., isolated from the gut of fungus growing-termite Macrotermes natalensis.</title>
        <authorList>
            <person name="Benndorf R."/>
            <person name="Martin K."/>
            <person name="Kuefner M."/>
            <person name="De Beer W."/>
            <person name="Kaster A.-K."/>
            <person name="Vollmers J."/>
            <person name="Poulsen M."/>
            <person name="Beemelmanns C."/>
        </authorList>
    </citation>
    <scope>NUCLEOTIDE SEQUENCE [LARGE SCALE GENOMIC DNA]</scope>
    <source>
        <strain evidence="3 4">RB68</strain>
    </source>
</reference>
<feature type="domain" description="DUF5941" evidence="2">
    <location>
        <begin position="9"/>
        <end position="192"/>
    </location>
</feature>
<feature type="transmembrane region" description="Helical" evidence="1">
    <location>
        <begin position="36"/>
        <end position="54"/>
    </location>
</feature>
<keyword evidence="1" id="KW-0472">Membrane</keyword>
<protein>
    <recommendedName>
        <fullName evidence="2">DUF5941 domain-containing protein</fullName>
    </recommendedName>
</protein>
<accession>A0A7K0C172</accession>
<dbReference type="OrthoDB" id="3436331at2"/>
<keyword evidence="1" id="KW-0812">Transmembrane</keyword>
<proteinExistence type="predicted"/>
<organism evidence="3 4">
    <name type="scientific">Actinomadura macrotermitis</name>
    <dbReference type="NCBI Taxonomy" id="2585200"/>
    <lineage>
        <taxon>Bacteria</taxon>
        <taxon>Bacillati</taxon>
        <taxon>Actinomycetota</taxon>
        <taxon>Actinomycetes</taxon>
        <taxon>Streptosporangiales</taxon>
        <taxon>Thermomonosporaceae</taxon>
        <taxon>Actinomadura</taxon>
    </lineage>
</organism>
<evidence type="ECO:0000259" key="2">
    <source>
        <dbReference type="Pfam" id="PF19365"/>
    </source>
</evidence>
<dbReference type="InterPro" id="IPR045985">
    <property type="entry name" value="DUF5941"/>
</dbReference>
<evidence type="ECO:0000256" key="1">
    <source>
        <dbReference type="SAM" id="Phobius"/>
    </source>
</evidence>
<feature type="transmembrane region" description="Helical" evidence="1">
    <location>
        <begin position="97"/>
        <end position="123"/>
    </location>
</feature>